<keyword evidence="3" id="KW-1185">Reference proteome</keyword>
<sequence>MEIIDVEKEEKCLTCYLPGDSKEEDIDIHLVHLFNYLSDMFNNKNITFWIRPFRIITSHFLFSNLHFESCKFLKIVGEEHDILSNDGVSRLLEVLKPTVGITLNCRVEEGFQSRSHLSLSRLLVTNGKWFSFDDLLKIGCEVACFKNHSFTEEDVKKFINHWMDGSNPKLMHLRLHGFNLTPNWENILEGIEVWDEGKSRRPKSFKIPYVYRVEEINCQNGLDFKRRTDGKIGTVMHQSGTLDFLVWYDLQA</sequence>
<dbReference type="Proteomes" id="UP000008281">
    <property type="component" value="Unassembled WGS sequence"/>
</dbReference>
<dbReference type="InParanoid" id="E3LGW7"/>
<proteinExistence type="predicted"/>
<feature type="domain" description="Sdz-33 F-box" evidence="1">
    <location>
        <begin position="119"/>
        <end position="175"/>
    </location>
</feature>
<dbReference type="HOGENOM" id="CLU_049370_0_0_1"/>
<dbReference type="eggNOG" id="ENOG502TJT8">
    <property type="taxonomic scope" value="Eukaryota"/>
</dbReference>
<dbReference type="InterPro" id="IPR012885">
    <property type="entry name" value="F-box_Sdz-33"/>
</dbReference>
<evidence type="ECO:0000313" key="3">
    <source>
        <dbReference type="Proteomes" id="UP000008281"/>
    </source>
</evidence>
<name>E3LGW7_CAERE</name>
<dbReference type="PANTHER" id="PTHR21503">
    <property type="entry name" value="F-BOX-CONTAINING HYPOTHETICAL PROTEIN C.ELEGANS"/>
    <property type="match status" value="1"/>
</dbReference>
<evidence type="ECO:0000313" key="2">
    <source>
        <dbReference type="EMBL" id="EFO85810.1"/>
    </source>
</evidence>
<dbReference type="FunCoup" id="E3LGW7">
    <property type="interactions" value="1308"/>
</dbReference>
<dbReference type="AlphaFoldDB" id="E3LGW7"/>
<protein>
    <recommendedName>
        <fullName evidence="1">Sdz-33 F-box domain-containing protein</fullName>
    </recommendedName>
</protein>
<dbReference type="EMBL" id="DS268408">
    <property type="protein sequence ID" value="EFO85810.1"/>
    <property type="molecule type" value="Genomic_DNA"/>
</dbReference>
<organism evidence="3">
    <name type="scientific">Caenorhabditis remanei</name>
    <name type="common">Caenorhabditis vulgaris</name>
    <dbReference type="NCBI Taxonomy" id="31234"/>
    <lineage>
        <taxon>Eukaryota</taxon>
        <taxon>Metazoa</taxon>
        <taxon>Ecdysozoa</taxon>
        <taxon>Nematoda</taxon>
        <taxon>Chromadorea</taxon>
        <taxon>Rhabditida</taxon>
        <taxon>Rhabditina</taxon>
        <taxon>Rhabditomorpha</taxon>
        <taxon>Rhabditoidea</taxon>
        <taxon>Rhabditidae</taxon>
        <taxon>Peloderinae</taxon>
        <taxon>Caenorhabditis</taxon>
    </lineage>
</organism>
<dbReference type="Pfam" id="PF07735">
    <property type="entry name" value="FBA_2"/>
    <property type="match status" value="1"/>
</dbReference>
<reference evidence="2" key="1">
    <citation type="submission" date="2007-07" db="EMBL/GenBank/DDBJ databases">
        <title>PCAP assembly of the Caenorhabditis remanei genome.</title>
        <authorList>
            <consortium name="The Caenorhabditis remanei Sequencing Consortium"/>
            <person name="Wilson R.K."/>
        </authorList>
    </citation>
    <scope>NUCLEOTIDE SEQUENCE [LARGE SCALE GENOMIC DNA]</scope>
    <source>
        <strain evidence="2">PB4641</strain>
    </source>
</reference>
<gene>
    <name evidence="2" type="ORF">CRE_02027</name>
</gene>
<evidence type="ECO:0000259" key="1">
    <source>
        <dbReference type="Pfam" id="PF07735"/>
    </source>
</evidence>
<accession>E3LGW7</accession>